<proteinExistence type="inferred from homology"/>
<evidence type="ECO:0000256" key="1">
    <source>
        <dbReference type="ARBA" id="ARBA00001974"/>
    </source>
</evidence>
<dbReference type="Pfam" id="PF02913">
    <property type="entry name" value="FAD-oxidase_C"/>
    <property type="match status" value="1"/>
</dbReference>
<dbReference type="Gene3D" id="3.30.70.2190">
    <property type="match status" value="1"/>
</dbReference>
<evidence type="ECO:0000313" key="7">
    <source>
        <dbReference type="EMBL" id="PSH54682.1"/>
    </source>
</evidence>
<gene>
    <name evidence="7" type="ORF">CU100_26270</name>
</gene>
<dbReference type="GO" id="GO:0071949">
    <property type="term" value="F:FAD binding"/>
    <property type="evidence" value="ECO:0007669"/>
    <property type="project" value="InterPro"/>
</dbReference>
<sequence>MHGQDNMDANLSELKDIVGNQHVLLSKEEQSGFVEDWRKRYHGVARAVVRPKSTAEVSKVLAWAYRNNVAIVPQGGNTGMLGGAIPSTRGDEIILSLTRLRTIRDVDVTNDAIVAEAGCTLLEIQEAAEKVNRLFPLSLGSEGTCQVGGNIATNAGGLEVVRYGPMRDLVLGLEVVLPDGEVLEQIYRLRKNNTGYDLKHLFIGAEGTLGIITAAALKLYPLPKTRVTAIAGLASPEDALVVLGIMKEEFGARLSTIEILSGLEMQLTTKHCGIIAPLQSEHGWYLLIELTETIANDLLTEHFATALHKCIEDGVVEDATVAQNNSQRAQFWNLRHMVAEGNNAAGRVLSHDTSVPVSEGARFIRRVEAAFAGSSDLKLVFVGHIGDGNIHAVAIFDRAKVPDEIFEEKAKEVSSIIFEIAIGLDGSISAEHGIGLSLRDRLKSYKQPREWTLMRAIKSAFDPKGLLNPGKLFAPETSADE</sequence>
<dbReference type="SUPFAM" id="SSF55103">
    <property type="entry name" value="FAD-linked oxidases, C-terminal domain"/>
    <property type="match status" value="1"/>
</dbReference>
<dbReference type="FunFam" id="1.10.45.10:FF:000001">
    <property type="entry name" value="D-lactate dehydrogenase mitochondrial"/>
    <property type="match status" value="1"/>
</dbReference>
<comment type="cofactor">
    <cofactor evidence="1">
        <name>FAD</name>
        <dbReference type="ChEBI" id="CHEBI:57692"/>
    </cofactor>
</comment>
<dbReference type="PANTHER" id="PTHR43716">
    <property type="entry name" value="D-2-HYDROXYGLUTARATE DEHYDROGENASE, MITOCHONDRIAL"/>
    <property type="match status" value="1"/>
</dbReference>
<reference evidence="8" key="1">
    <citation type="submission" date="2017-11" db="EMBL/GenBank/DDBJ databases">
        <authorList>
            <person name="Kuznetsova I."/>
            <person name="Sazanova A."/>
            <person name="Chirak E."/>
            <person name="Safronova V."/>
            <person name="Willems A."/>
        </authorList>
    </citation>
    <scope>NUCLEOTIDE SEQUENCE [LARGE SCALE GENOMIC DNA]</scope>
    <source>
        <strain evidence="8">PEPV15</strain>
    </source>
</reference>
<dbReference type="PANTHER" id="PTHR43716:SF2">
    <property type="entry name" value="BLL6224 PROTEIN"/>
    <property type="match status" value="1"/>
</dbReference>
<name>A0A2P7AKF4_9HYPH</name>
<dbReference type="GO" id="GO:0016491">
    <property type="term" value="F:oxidoreductase activity"/>
    <property type="evidence" value="ECO:0007669"/>
    <property type="project" value="UniProtKB-KW"/>
</dbReference>
<dbReference type="SUPFAM" id="SSF56176">
    <property type="entry name" value="FAD-binding/transporter-associated domain-like"/>
    <property type="match status" value="1"/>
</dbReference>
<keyword evidence="5" id="KW-0560">Oxidoreductase</keyword>
<dbReference type="InterPro" id="IPR016166">
    <property type="entry name" value="FAD-bd_PCMH"/>
</dbReference>
<keyword evidence="8" id="KW-1185">Reference proteome</keyword>
<dbReference type="InterPro" id="IPR036318">
    <property type="entry name" value="FAD-bd_PCMH-like_sf"/>
</dbReference>
<feature type="domain" description="FAD-binding PCMH-type" evidence="6">
    <location>
        <begin position="41"/>
        <end position="222"/>
    </location>
</feature>
<dbReference type="OrthoDB" id="9809290at2"/>
<dbReference type="Gene3D" id="1.10.45.10">
    <property type="entry name" value="Vanillyl-alcohol Oxidase, Chain A, domain 4"/>
    <property type="match status" value="1"/>
</dbReference>
<evidence type="ECO:0000256" key="5">
    <source>
        <dbReference type="ARBA" id="ARBA00023002"/>
    </source>
</evidence>
<dbReference type="AlphaFoldDB" id="A0A2P7AKF4"/>
<dbReference type="InterPro" id="IPR004113">
    <property type="entry name" value="FAD-bd_oxidored_4_C"/>
</dbReference>
<protein>
    <recommendedName>
        <fullName evidence="6">FAD-binding PCMH-type domain-containing protein</fullName>
    </recommendedName>
</protein>
<dbReference type="GO" id="GO:0022904">
    <property type="term" value="P:respiratory electron transport chain"/>
    <property type="evidence" value="ECO:0007669"/>
    <property type="project" value="TreeGrafter"/>
</dbReference>
<dbReference type="EMBL" id="PGGN01000008">
    <property type="protein sequence ID" value="PSH54682.1"/>
    <property type="molecule type" value="Genomic_DNA"/>
</dbReference>
<evidence type="ECO:0000256" key="2">
    <source>
        <dbReference type="ARBA" id="ARBA00008000"/>
    </source>
</evidence>
<dbReference type="InterPro" id="IPR016169">
    <property type="entry name" value="FAD-bd_PCMH_sub2"/>
</dbReference>
<dbReference type="Gene3D" id="3.30.465.10">
    <property type="match status" value="1"/>
</dbReference>
<dbReference type="InterPro" id="IPR006094">
    <property type="entry name" value="Oxid_FAD_bind_N"/>
</dbReference>
<dbReference type="Gene3D" id="3.30.43.10">
    <property type="entry name" value="Uridine Diphospho-n-acetylenolpyruvylglucosamine Reductase, domain 2"/>
    <property type="match status" value="1"/>
</dbReference>
<dbReference type="InterPro" id="IPR016167">
    <property type="entry name" value="FAD-bd_PCMH_sub1"/>
</dbReference>
<evidence type="ECO:0000313" key="8">
    <source>
        <dbReference type="Proteomes" id="UP000241158"/>
    </source>
</evidence>
<dbReference type="Gene3D" id="3.30.70.2740">
    <property type="match status" value="1"/>
</dbReference>
<evidence type="ECO:0000256" key="4">
    <source>
        <dbReference type="ARBA" id="ARBA00022827"/>
    </source>
</evidence>
<dbReference type="Pfam" id="PF01565">
    <property type="entry name" value="FAD_binding_4"/>
    <property type="match status" value="1"/>
</dbReference>
<dbReference type="InterPro" id="IPR016171">
    <property type="entry name" value="Vanillyl_alc_oxidase_C-sub2"/>
</dbReference>
<dbReference type="PROSITE" id="PS51387">
    <property type="entry name" value="FAD_PCMH"/>
    <property type="match status" value="1"/>
</dbReference>
<organism evidence="7 8">
    <name type="scientific">Phyllobacterium endophyticum</name>
    <dbReference type="NCBI Taxonomy" id="1149773"/>
    <lineage>
        <taxon>Bacteria</taxon>
        <taxon>Pseudomonadati</taxon>
        <taxon>Pseudomonadota</taxon>
        <taxon>Alphaproteobacteria</taxon>
        <taxon>Hyphomicrobiales</taxon>
        <taxon>Phyllobacteriaceae</taxon>
        <taxon>Phyllobacterium</taxon>
    </lineage>
</organism>
<comment type="caution">
    <text evidence="7">The sequence shown here is derived from an EMBL/GenBank/DDBJ whole genome shotgun (WGS) entry which is preliminary data.</text>
</comment>
<evidence type="ECO:0000256" key="3">
    <source>
        <dbReference type="ARBA" id="ARBA00022630"/>
    </source>
</evidence>
<dbReference type="Proteomes" id="UP000241158">
    <property type="component" value="Unassembled WGS sequence"/>
</dbReference>
<dbReference type="InterPro" id="IPR051264">
    <property type="entry name" value="FAD-oxidored/transferase_4"/>
</dbReference>
<comment type="similarity">
    <text evidence="2">Belongs to the FAD-binding oxidoreductase/transferase type 4 family.</text>
</comment>
<accession>A0A2P7AKF4</accession>
<keyword evidence="3" id="KW-0285">Flavoprotein</keyword>
<dbReference type="InterPro" id="IPR016164">
    <property type="entry name" value="FAD-linked_Oxase-like_C"/>
</dbReference>
<keyword evidence="4" id="KW-0274">FAD</keyword>
<dbReference type="FunFam" id="3.30.70.2740:FF:000001">
    <property type="entry name" value="D-lactate dehydrogenase mitochondrial"/>
    <property type="match status" value="1"/>
</dbReference>
<evidence type="ECO:0000259" key="6">
    <source>
        <dbReference type="PROSITE" id="PS51387"/>
    </source>
</evidence>